<gene>
    <name evidence="1" type="ORF">IW245_000840</name>
</gene>
<proteinExistence type="predicted"/>
<dbReference type="AlphaFoldDB" id="A0A8J7KIS4"/>
<dbReference type="EMBL" id="JADOUF010000001">
    <property type="protein sequence ID" value="MBG6134646.1"/>
    <property type="molecule type" value="Genomic_DNA"/>
</dbReference>
<reference evidence="1" key="1">
    <citation type="submission" date="2020-11" db="EMBL/GenBank/DDBJ databases">
        <title>Sequencing the genomes of 1000 actinobacteria strains.</title>
        <authorList>
            <person name="Klenk H.-P."/>
        </authorList>
    </citation>
    <scope>NUCLEOTIDE SEQUENCE</scope>
    <source>
        <strain evidence="1">DSM 45356</strain>
    </source>
</reference>
<organism evidence="1 2">
    <name type="scientific">Longispora fulva</name>
    <dbReference type="NCBI Taxonomy" id="619741"/>
    <lineage>
        <taxon>Bacteria</taxon>
        <taxon>Bacillati</taxon>
        <taxon>Actinomycetota</taxon>
        <taxon>Actinomycetes</taxon>
        <taxon>Micromonosporales</taxon>
        <taxon>Micromonosporaceae</taxon>
        <taxon>Longispora</taxon>
    </lineage>
</organism>
<evidence type="ECO:0000313" key="1">
    <source>
        <dbReference type="EMBL" id="MBG6134646.1"/>
    </source>
</evidence>
<name>A0A8J7KIS4_9ACTN</name>
<keyword evidence="2" id="KW-1185">Reference proteome</keyword>
<dbReference type="Proteomes" id="UP000622552">
    <property type="component" value="Unassembled WGS sequence"/>
</dbReference>
<dbReference type="RefSeq" id="WP_267920112.1">
    <property type="nucleotide sequence ID" value="NZ_BONS01000023.1"/>
</dbReference>
<protein>
    <submittedName>
        <fullName evidence="1">Uncharacterized protein</fullName>
    </submittedName>
</protein>
<comment type="caution">
    <text evidence="1">The sequence shown here is derived from an EMBL/GenBank/DDBJ whole genome shotgun (WGS) entry which is preliminary data.</text>
</comment>
<accession>A0A8J7KIS4</accession>
<sequence length="43" mass="4432">MWIVWAVLFALFGGPVAPDAPPGCPPDRVVITGPGSIAIDCKP</sequence>
<evidence type="ECO:0000313" key="2">
    <source>
        <dbReference type="Proteomes" id="UP000622552"/>
    </source>
</evidence>